<feature type="compositionally biased region" description="Low complexity" evidence="1">
    <location>
        <begin position="210"/>
        <end position="243"/>
    </location>
</feature>
<dbReference type="SUPFAM" id="SSF54106">
    <property type="entry name" value="LysM domain"/>
    <property type="match status" value="1"/>
</dbReference>
<accession>A0A409YFF2</accession>
<dbReference type="Pfam" id="PF01476">
    <property type="entry name" value="LysM"/>
    <property type="match status" value="1"/>
</dbReference>
<dbReference type="OrthoDB" id="2107166at2759"/>
<dbReference type="EMBL" id="NHTK01001222">
    <property type="protein sequence ID" value="PPR01705.1"/>
    <property type="molecule type" value="Genomic_DNA"/>
</dbReference>
<feature type="region of interest" description="Disordered" evidence="1">
    <location>
        <begin position="108"/>
        <end position="138"/>
    </location>
</feature>
<feature type="compositionally biased region" description="Polar residues" evidence="1">
    <location>
        <begin position="461"/>
        <end position="471"/>
    </location>
</feature>
<dbReference type="Proteomes" id="UP000284842">
    <property type="component" value="Unassembled WGS sequence"/>
</dbReference>
<proteinExistence type="predicted"/>
<dbReference type="AlphaFoldDB" id="A0A409YFF2"/>
<dbReference type="InParanoid" id="A0A409YFF2"/>
<dbReference type="InterPro" id="IPR036779">
    <property type="entry name" value="LysM_dom_sf"/>
</dbReference>
<feature type="compositionally biased region" description="Polar residues" evidence="1">
    <location>
        <begin position="418"/>
        <end position="431"/>
    </location>
</feature>
<feature type="region of interest" description="Disordered" evidence="1">
    <location>
        <begin position="1"/>
        <end position="23"/>
    </location>
</feature>
<feature type="compositionally biased region" description="Polar residues" evidence="1">
    <location>
        <begin position="115"/>
        <end position="124"/>
    </location>
</feature>
<feature type="compositionally biased region" description="Polar residues" evidence="1">
    <location>
        <begin position="278"/>
        <end position="298"/>
    </location>
</feature>
<name>A0A409YFF2_9AGAR</name>
<dbReference type="CDD" id="cd00118">
    <property type="entry name" value="LysM"/>
    <property type="match status" value="1"/>
</dbReference>
<sequence length="485" mass="52802">MSYDDADSISYNPFASDVSHSRASSVTQGYYSSAFFPKLVDTSPSLRRRRSSITGQNHPRNDSLRRKQSRFQEDEDDPDSPTVHPLKSALLASNGGCLPDLGITRPSLSRLLGEGTSSNPPSEETLSHRKTPSDPDEEKDVIVHQISSKDSLAGIALKYGISLANLRRSNQLWTSDSIHLRQVLYIPVELASRSREYTFETTTTNDIFGSKTHSSSASDDMSTYSSTTSDRNSESTPSSPPTSVRKIPARQLSFFPPPSKTLDGATTGDGYLEPPQPRNHTIQSSPSGHRYSPTSGSHNSLASILTALPIAASTRDEIMTRLSFDSVSSSFSDRSRVNSDEDKGHELDDVARHKASAKLSDTGWDDFDEMSMPTPKASTRLPKPPPPPKPDSPHPSSVPKMSHTHSLSSASPPRFYVSQANETFVRTSQLEPSPGMQIPTRRNNKAAGKPMLGAIKREPSSSRAASGTKSTASREPDWGLALDTM</sequence>
<dbReference type="SMART" id="SM00257">
    <property type="entry name" value="LysM"/>
    <property type="match status" value="1"/>
</dbReference>
<comment type="caution">
    <text evidence="3">The sequence shown here is derived from an EMBL/GenBank/DDBJ whole genome shotgun (WGS) entry which is preliminary data.</text>
</comment>
<dbReference type="PANTHER" id="PTHR20932">
    <property type="entry name" value="LYSM AND PUTATIVE PEPTIDOGLYCAN-BINDING DOMAIN-CONTAINING PROTEIN"/>
    <property type="match status" value="1"/>
</dbReference>
<feature type="region of interest" description="Disordered" evidence="1">
    <location>
        <begin position="42"/>
        <end position="87"/>
    </location>
</feature>
<feature type="region of interest" description="Disordered" evidence="1">
    <location>
        <begin position="326"/>
        <end position="485"/>
    </location>
</feature>
<feature type="domain" description="LysM" evidence="2">
    <location>
        <begin position="142"/>
        <end position="186"/>
    </location>
</feature>
<dbReference type="PANTHER" id="PTHR20932:SF8">
    <property type="entry name" value="LD22649P"/>
    <property type="match status" value="1"/>
</dbReference>
<reference evidence="3 4" key="1">
    <citation type="journal article" date="2018" name="Evol. Lett.">
        <title>Horizontal gene cluster transfer increased hallucinogenic mushroom diversity.</title>
        <authorList>
            <person name="Reynolds H.T."/>
            <person name="Vijayakumar V."/>
            <person name="Gluck-Thaler E."/>
            <person name="Korotkin H.B."/>
            <person name="Matheny P.B."/>
            <person name="Slot J.C."/>
        </authorList>
    </citation>
    <scope>NUCLEOTIDE SEQUENCE [LARGE SCALE GENOMIC DNA]</scope>
    <source>
        <strain evidence="3 4">2629</strain>
    </source>
</reference>
<evidence type="ECO:0000313" key="3">
    <source>
        <dbReference type="EMBL" id="PPR01705.1"/>
    </source>
</evidence>
<feature type="region of interest" description="Disordered" evidence="1">
    <location>
        <begin position="206"/>
        <end position="298"/>
    </location>
</feature>
<dbReference type="InterPro" id="IPR045030">
    <property type="entry name" value="LYSM1-4"/>
</dbReference>
<evidence type="ECO:0000256" key="1">
    <source>
        <dbReference type="SAM" id="MobiDB-lite"/>
    </source>
</evidence>
<evidence type="ECO:0000313" key="4">
    <source>
        <dbReference type="Proteomes" id="UP000284842"/>
    </source>
</evidence>
<organism evidence="3 4">
    <name type="scientific">Panaeolus cyanescens</name>
    <dbReference type="NCBI Taxonomy" id="181874"/>
    <lineage>
        <taxon>Eukaryota</taxon>
        <taxon>Fungi</taxon>
        <taxon>Dikarya</taxon>
        <taxon>Basidiomycota</taxon>
        <taxon>Agaricomycotina</taxon>
        <taxon>Agaricomycetes</taxon>
        <taxon>Agaricomycetidae</taxon>
        <taxon>Agaricales</taxon>
        <taxon>Agaricineae</taxon>
        <taxon>Galeropsidaceae</taxon>
        <taxon>Panaeolus</taxon>
    </lineage>
</organism>
<gene>
    <name evidence="3" type="ORF">CVT24_001581</name>
</gene>
<dbReference type="Gene3D" id="3.10.350.10">
    <property type="entry name" value="LysM domain"/>
    <property type="match status" value="1"/>
</dbReference>
<dbReference type="PROSITE" id="PS51782">
    <property type="entry name" value="LYSM"/>
    <property type="match status" value="1"/>
</dbReference>
<dbReference type="InterPro" id="IPR018392">
    <property type="entry name" value="LysM"/>
</dbReference>
<protein>
    <recommendedName>
        <fullName evidence="2">LysM domain-containing protein</fullName>
    </recommendedName>
</protein>
<evidence type="ECO:0000259" key="2">
    <source>
        <dbReference type="PROSITE" id="PS51782"/>
    </source>
</evidence>
<keyword evidence="4" id="KW-1185">Reference proteome</keyword>
<feature type="compositionally biased region" description="Basic and acidic residues" evidence="1">
    <location>
        <begin position="333"/>
        <end position="352"/>
    </location>
</feature>